<keyword evidence="4 7" id="KW-0812">Transmembrane</keyword>
<proteinExistence type="inferred from homology"/>
<feature type="transmembrane region" description="Helical" evidence="7">
    <location>
        <begin position="106"/>
        <end position="124"/>
    </location>
</feature>
<evidence type="ECO:0000256" key="3">
    <source>
        <dbReference type="ARBA" id="ARBA00022448"/>
    </source>
</evidence>
<evidence type="ECO:0000256" key="6">
    <source>
        <dbReference type="ARBA" id="ARBA00023136"/>
    </source>
</evidence>
<dbReference type="InterPro" id="IPR006043">
    <property type="entry name" value="NCS2"/>
</dbReference>
<feature type="transmembrane region" description="Helical" evidence="7">
    <location>
        <begin position="319"/>
        <end position="340"/>
    </location>
</feature>
<dbReference type="KEGG" id="nnv:QNH39_05515"/>
<evidence type="ECO:0000256" key="4">
    <source>
        <dbReference type="ARBA" id="ARBA00022692"/>
    </source>
</evidence>
<keyword evidence="5 7" id="KW-1133">Transmembrane helix</keyword>
<dbReference type="PANTHER" id="PTHR42810:SF1">
    <property type="entry name" value="PURINE PERMEASE YWDJ-RELATED"/>
    <property type="match status" value="1"/>
</dbReference>
<feature type="transmembrane region" description="Helical" evidence="7">
    <location>
        <begin position="196"/>
        <end position="218"/>
    </location>
</feature>
<feature type="transmembrane region" description="Helical" evidence="7">
    <location>
        <begin position="164"/>
        <end position="184"/>
    </location>
</feature>
<evidence type="ECO:0000256" key="7">
    <source>
        <dbReference type="SAM" id="Phobius"/>
    </source>
</evidence>
<name>A0AA95SC51_9BACI</name>
<evidence type="ECO:0000256" key="2">
    <source>
        <dbReference type="ARBA" id="ARBA00008821"/>
    </source>
</evidence>
<dbReference type="PANTHER" id="PTHR42810">
    <property type="entry name" value="PURINE PERMEASE C1399.01C-RELATED"/>
    <property type="match status" value="1"/>
</dbReference>
<gene>
    <name evidence="8" type="ORF">QNH39_05515</name>
</gene>
<dbReference type="GO" id="GO:0005886">
    <property type="term" value="C:plasma membrane"/>
    <property type="evidence" value="ECO:0007669"/>
    <property type="project" value="TreeGrafter"/>
</dbReference>
<evidence type="ECO:0000313" key="9">
    <source>
        <dbReference type="Proteomes" id="UP001178288"/>
    </source>
</evidence>
<dbReference type="NCBIfam" id="NF037981">
    <property type="entry name" value="NCS2_1"/>
    <property type="match status" value="1"/>
</dbReference>
<sequence>MTEFTKKEGGILAGIQGVQWAVFMLTNVIAVPVVVGAAFHMSPADISTFMERMLFVSGAATLIQIFFGHRLPIVEGAAGMWWAIFILLGTMSAPGEQGPLLQQLEMGLIIAGIFLAVLGFLPIIEKVRNLFTPIVTGVYLILLVSQLSGSFFKSILGITATGQLSGKITLICFIEIIIILTFSLKVSGILKSMGPLIGIVVGWMLFHIFGLIHPGVTYEPASWFTVPKLLDWGMPQFDLGIVLTSIITSVVLISNVIASILVVGIALEKEVKPVQYQKGIFGNGVNLFVSGIFSVVGVVPLSVSAGFIGTTGIKRMRPLIIGAVLIMAAGFFPYIGGFLSTLPLEVAYASLFIPFSQMMGFGIRDLMGQEPSPRNLLVIGLSLMVGIGMMFLPPESFGSVAPWLRNIVSNGLLVGLILCLLLEHAIFREKKNAESAKLN</sequence>
<organism evidence="8 9">
    <name type="scientific">Neobacillus novalis</name>
    <dbReference type="NCBI Taxonomy" id="220687"/>
    <lineage>
        <taxon>Bacteria</taxon>
        <taxon>Bacillati</taxon>
        <taxon>Bacillota</taxon>
        <taxon>Bacilli</taxon>
        <taxon>Bacillales</taxon>
        <taxon>Bacillaceae</taxon>
        <taxon>Neobacillus</taxon>
    </lineage>
</organism>
<keyword evidence="9" id="KW-1185">Reference proteome</keyword>
<evidence type="ECO:0000256" key="1">
    <source>
        <dbReference type="ARBA" id="ARBA00004141"/>
    </source>
</evidence>
<dbReference type="AlphaFoldDB" id="A0AA95SC51"/>
<feature type="transmembrane region" description="Helical" evidence="7">
    <location>
        <begin position="375"/>
        <end position="392"/>
    </location>
</feature>
<keyword evidence="6 7" id="KW-0472">Membrane</keyword>
<dbReference type="Proteomes" id="UP001178288">
    <property type="component" value="Chromosome"/>
</dbReference>
<evidence type="ECO:0000313" key="8">
    <source>
        <dbReference type="EMBL" id="WHY87314.1"/>
    </source>
</evidence>
<accession>A0AA95SC51</accession>
<evidence type="ECO:0000256" key="5">
    <source>
        <dbReference type="ARBA" id="ARBA00022989"/>
    </source>
</evidence>
<feature type="transmembrane region" description="Helical" evidence="7">
    <location>
        <begin position="20"/>
        <end position="41"/>
    </location>
</feature>
<feature type="transmembrane region" description="Helical" evidence="7">
    <location>
        <begin position="77"/>
        <end position="94"/>
    </location>
</feature>
<dbReference type="RefSeq" id="WP_066083362.1">
    <property type="nucleotide sequence ID" value="NZ_CP126114.1"/>
</dbReference>
<comment type="similarity">
    <text evidence="2">Belongs to the nucleobase:cation symporter-2 (NCS2) (TC 2.A.40) family.</text>
</comment>
<reference evidence="8" key="1">
    <citation type="submission" date="2023-05" db="EMBL/GenBank/DDBJ databases">
        <title>Comparative genomics of Bacillaceae isolates and their secondary metabolite potential.</title>
        <authorList>
            <person name="Song L."/>
            <person name="Nielsen L.J."/>
            <person name="Mohite O."/>
            <person name="Xu X."/>
            <person name="Weber T."/>
            <person name="Kovacs A.T."/>
        </authorList>
    </citation>
    <scope>NUCLEOTIDE SEQUENCE</scope>
    <source>
        <strain evidence="8">XLM17</strain>
    </source>
</reference>
<keyword evidence="3" id="KW-0813">Transport</keyword>
<dbReference type="EMBL" id="CP126114">
    <property type="protein sequence ID" value="WHY87314.1"/>
    <property type="molecule type" value="Genomic_DNA"/>
</dbReference>
<dbReference type="GO" id="GO:0042907">
    <property type="term" value="F:xanthine transmembrane transporter activity"/>
    <property type="evidence" value="ECO:0007669"/>
    <property type="project" value="TreeGrafter"/>
</dbReference>
<feature type="transmembrane region" description="Helical" evidence="7">
    <location>
        <begin position="239"/>
        <end position="267"/>
    </location>
</feature>
<comment type="subcellular location">
    <subcellularLocation>
        <location evidence="1">Membrane</location>
        <topology evidence="1">Multi-pass membrane protein</topology>
    </subcellularLocation>
</comment>
<feature type="transmembrane region" description="Helical" evidence="7">
    <location>
        <begin position="130"/>
        <end position="152"/>
    </location>
</feature>
<dbReference type="Pfam" id="PF00860">
    <property type="entry name" value="Xan_ur_permease"/>
    <property type="match status" value="1"/>
</dbReference>
<feature type="transmembrane region" description="Helical" evidence="7">
    <location>
        <begin position="407"/>
        <end position="427"/>
    </location>
</feature>
<protein>
    <submittedName>
        <fullName evidence="8">Purine/pyrimidine permease</fullName>
    </submittedName>
</protein>
<feature type="transmembrane region" description="Helical" evidence="7">
    <location>
        <begin position="287"/>
        <end position="307"/>
    </location>
</feature>
<feature type="transmembrane region" description="Helical" evidence="7">
    <location>
        <begin position="53"/>
        <end position="71"/>
    </location>
</feature>